<accession>A0A7T7CCM9</accession>
<dbReference type="NCBIfam" id="TIGR03561">
    <property type="entry name" value="organ_hyd_perox"/>
    <property type="match status" value="1"/>
</dbReference>
<evidence type="ECO:0000313" key="3">
    <source>
        <dbReference type="EMBL" id="QQK77075.1"/>
    </source>
</evidence>
<evidence type="ECO:0000256" key="1">
    <source>
        <dbReference type="ARBA" id="ARBA00007378"/>
    </source>
</evidence>
<dbReference type="PANTHER" id="PTHR33797">
    <property type="entry name" value="ORGANIC HYDROPEROXIDE RESISTANCE PROTEIN-LIKE"/>
    <property type="match status" value="1"/>
</dbReference>
<organism evidence="3 4">
    <name type="scientific">Salicibibacter cibarius</name>
    <dbReference type="NCBI Taxonomy" id="2743000"/>
    <lineage>
        <taxon>Bacteria</taxon>
        <taxon>Bacillati</taxon>
        <taxon>Bacillota</taxon>
        <taxon>Bacilli</taxon>
        <taxon>Bacillales</taxon>
        <taxon>Bacillaceae</taxon>
        <taxon>Salicibibacter</taxon>
    </lineage>
</organism>
<keyword evidence="4" id="KW-1185">Reference proteome</keyword>
<dbReference type="PANTHER" id="PTHR33797:SF2">
    <property type="entry name" value="ORGANIC HYDROPEROXIDE RESISTANCE PROTEIN-LIKE"/>
    <property type="match status" value="1"/>
</dbReference>
<sequence length="140" mass="14804">MADKVFTTKATASGGRDGHVKSDNGVIDVDLKNPSGDEILSEVSNPEQLFASGYAACFDGALNLMASKNKEEIESETEAAVSLLKDPNDNGFQLGVQLNVSVKGVDQAKAEELVEKAHGFCPYSKATRGNIDVTLNVTAK</sequence>
<dbReference type="SUPFAM" id="SSF82784">
    <property type="entry name" value="OsmC-like"/>
    <property type="match status" value="1"/>
</dbReference>
<evidence type="ECO:0000313" key="4">
    <source>
        <dbReference type="Proteomes" id="UP000595823"/>
    </source>
</evidence>
<comment type="similarity">
    <text evidence="1">Belongs to the OsmC/Ohr family.</text>
</comment>
<dbReference type="KEGG" id="scia:HUG15_16820"/>
<dbReference type="GO" id="GO:0006979">
    <property type="term" value="P:response to oxidative stress"/>
    <property type="evidence" value="ECO:0007669"/>
    <property type="project" value="InterPro"/>
</dbReference>
<evidence type="ECO:0000256" key="2">
    <source>
        <dbReference type="SAM" id="MobiDB-lite"/>
    </source>
</evidence>
<dbReference type="AlphaFoldDB" id="A0A7T7CCM9"/>
<dbReference type="InterPro" id="IPR003718">
    <property type="entry name" value="OsmC/Ohr_fam"/>
</dbReference>
<gene>
    <name evidence="3" type="ORF">HUG15_16820</name>
</gene>
<name>A0A7T7CCM9_9BACI</name>
<dbReference type="Proteomes" id="UP000595823">
    <property type="component" value="Chromosome"/>
</dbReference>
<feature type="region of interest" description="Disordered" evidence="2">
    <location>
        <begin position="1"/>
        <end position="26"/>
    </location>
</feature>
<dbReference type="Pfam" id="PF02566">
    <property type="entry name" value="OsmC"/>
    <property type="match status" value="1"/>
</dbReference>
<protein>
    <submittedName>
        <fullName evidence="3">Organic hydroperoxide resistance protein</fullName>
    </submittedName>
</protein>
<dbReference type="Gene3D" id="2.20.25.10">
    <property type="match status" value="1"/>
</dbReference>
<dbReference type="Gene3D" id="3.30.300.20">
    <property type="match status" value="1"/>
</dbReference>
<proteinExistence type="inferred from homology"/>
<dbReference type="EMBL" id="CP054705">
    <property type="protein sequence ID" value="QQK77075.1"/>
    <property type="molecule type" value="Genomic_DNA"/>
</dbReference>
<dbReference type="InterPro" id="IPR019953">
    <property type="entry name" value="OHR"/>
</dbReference>
<dbReference type="RefSeq" id="WP_200124200.1">
    <property type="nucleotide sequence ID" value="NZ_CP054705.1"/>
</dbReference>
<dbReference type="InterPro" id="IPR015946">
    <property type="entry name" value="KH_dom-like_a/b"/>
</dbReference>
<reference evidence="3 4" key="1">
    <citation type="submission" date="2020-06" db="EMBL/GenBank/DDBJ databases">
        <title>Genomic analysis of Salicibibacter sp. NKC5-3.</title>
        <authorList>
            <person name="Oh Y.J."/>
        </authorList>
    </citation>
    <scope>NUCLEOTIDE SEQUENCE [LARGE SCALE GENOMIC DNA]</scope>
    <source>
        <strain evidence="3 4">NKC5-3</strain>
    </source>
</reference>
<dbReference type="InterPro" id="IPR036102">
    <property type="entry name" value="OsmC/Ohrsf"/>
</dbReference>